<dbReference type="EMBL" id="JAHCDA010000002">
    <property type="protein sequence ID" value="MBS7811500.1"/>
    <property type="molecule type" value="Genomic_DNA"/>
</dbReference>
<dbReference type="PANTHER" id="PTHR36151">
    <property type="entry name" value="BLR2777 PROTEIN"/>
    <property type="match status" value="1"/>
</dbReference>
<dbReference type="Proteomes" id="UP000766336">
    <property type="component" value="Unassembled WGS sequence"/>
</dbReference>
<accession>A0ABS5QCS9</accession>
<organism evidence="2 3">
    <name type="scientific">Roseococcus pinisoli</name>
    <dbReference type="NCBI Taxonomy" id="2835040"/>
    <lineage>
        <taxon>Bacteria</taxon>
        <taxon>Pseudomonadati</taxon>
        <taxon>Pseudomonadota</taxon>
        <taxon>Alphaproteobacteria</taxon>
        <taxon>Acetobacterales</taxon>
        <taxon>Roseomonadaceae</taxon>
        <taxon>Roseococcus</taxon>
    </lineage>
</organism>
<dbReference type="RefSeq" id="WP_213670172.1">
    <property type="nucleotide sequence ID" value="NZ_JAHCDA010000002.1"/>
</dbReference>
<sequence>MTDLATRWPLLRPVQRRLDIAAGEMLRVPGRPAIDFSRPPGEPALVPADSMSWRVFKNPVTLFIGGVTAVLLELAEPRVRTGVWEHSSFRGDPVLRLRRTGLAAMVTVYGARSLAEPMIAGVVRRHEAVEGRTPAGQPYRANDLALLNWVQVTASFGFIEAYRRYASPLSLEEVDRFLAEARPAARLYGALDAPGSMAEMKDLFDDMRGRLEPSPIVFEFLDILRRAPLLPGPLRLIQGALLRAAVELLPDGVRGLLGLGGRHGLRRWEAPVVRAAARLAEGLLLPASPAVQSCLRLGLPANYLYPPR</sequence>
<evidence type="ECO:0000313" key="2">
    <source>
        <dbReference type="EMBL" id="MBS7811500.1"/>
    </source>
</evidence>
<keyword evidence="3" id="KW-1185">Reference proteome</keyword>
<protein>
    <submittedName>
        <fullName evidence="2">DUF2236 domain-containing protein</fullName>
    </submittedName>
</protein>
<reference evidence="2 3" key="1">
    <citation type="submission" date="2021-05" db="EMBL/GenBank/DDBJ databases">
        <title>Roseococcus sp. XZZS9, whole genome shotgun sequencing project.</title>
        <authorList>
            <person name="Zhao G."/>
            <person name="Shen L."/>
        </authorList>
    </citation>
    <scope>NUCLEOTIDE SEQUENCE [LARGE SCALE GENOMIC DNA]</scope>
    <source>
        <strain evidence="2 3">XZZS9</strain>
    </source>
</reference>
<evidence type="ECO:0000259" key="1">
    <source>
        <dbReference type="Pfam" id="PF09995"/>
    </source>
</evidence>
<feature type="domain" description="ER-bound oxygenase mpaB/mpaB'/Rubber oxygenase catalytic" evidence="1">
    <location>
        <begin position="53"/>
        <end position="279"/>
    </location>
</feature>
<name>A0ABS5QCS9_9PROT</name>
<comment type="caution">
    <text evidence="2">The sequence shown here is derived from an EMBL/GenBank/DDBJ whole genome shotgun (WGS) entry which is preliminary data.</text>
</comment>
<dbReference type="InterPro" id="IPR018713">
    <property type="entry name" value="MPAB/Lcp_cat_dom"/>
</dbReference>
<dbReference type="PANTHER" id="PTHR36151:SF3">
    <property type="entry name" value="ER-BOUND OXYGENASE MPAB_MPAB'_RUBBER OXYGENASE CATALYTIC DOMAIN-CONTAINING PROTEIN"/>
    <property type="match status" value="1"/>
</dbReference>
<evidence type="ECO:0000313" key="3">
    <source>
        <dbReference type="Proteomes" id="UP000766336"/>
    </source>
</evidence>
<gene>
    <name evidence="2" type="ORF">KHU32_11170</name>
</gene>
<dbReference type="Pfam" id="PF09995">
    <property type="entry name" value="MPAB_Lcp_cat"/>
    <property type="match status" value="1"/>
</dbReference>
<proteinExistence type="predicted"/>